<dbReference type="PANTHER" id="PTHR15337:SF11">
    <property type="entry name" value="THIOREDOXIN DOMAIN-CONTAINING PROTEIN"/>
    <property type="match status" value="1"/>
</dbReference>
<dbReference type="PROSITE" id="PS51352">
    <property type="entry name" value="THIOREDOXIN_2"/>
    <property type="match status" value="1"/>
</dbReference>
<comment type="caution">
    <text evidence="4">The sequence shown here is derived from an EMBL/GenBank/DDBJ whole genome shotgun (WGS) entry which is preliminary data.</text>
</comment>
<evidence type="ECO:0000313" key="4">
    <source>
        <dbReference type="EMBL" id="RAR74112.1"/>
    </source>
</evidence>
<accession>A0A328YPM5</accession>
<name>A0A328YPM5_9FLAO</name>
<keyword evidence="1 2" id="KW-0732">Signal</keyword>
<gene>
    <name evidence="4" type="ORF">CLV55_10240</name>
</gene>
<feature type="chain" id="PRO_5016279037" evidence="2">
    <location>
        <begin position="20"/>
        <end position="181"/>
    </location>
</feature>
<feature type="domain" description="Thioredoxin" evidence="3">
    <location>
        <begin position="9"/>
        <end position="153"/>
    </location>
</feature>
<dbReference type="AlphaFoldDB" id="A0A328YPM5"/>
<dbReference type="RefSeq" id="WP_112112265.1">
    <property type="nucleotide sequence ID" value="NZ_QLSZ01000002.1"/>
</dbReference>
<dbReference type="InterPro" id="IPR051099">
    <property type="entry name" value="AGR/TXD"/>
</dbReference>
<organism evidence="4 5">
    <name type="scientific">Flavobacterium aciduliphilum</name>
    <dbReference type="NCBI Taxonomy" id="1101402"/>
    <lineage>
        <taxon>Bacteria</taxon>
        <taxon>Pseudomonadati</taxon>
        <taxon>Bacteroidota</taxon>
        <taxon>Flavobacteriia</taxon>
        <taxon>Flavobacteriales</taxon>
        <taxon>Flavobacteriaceae</taxon>
        <taxon>Flavobacterium</taxon>
    </lineage>
</organism>
<evidence type="ECO:0000259" key="3">
    <source>
        <dbReference type="PROSITE" id="PS51352"/>
    </source>
</evidence>
<dbReference type="Gene3D" id="3.40.30.10">
    <property type="entry name" value="Glutaredoxin"/>
    <property type="match status" value="1"/>
</dbReference>
<dbReference type="InterPro" id="IPR036249">
    <property type="entry name" value="Thioredoxin-like_sf"/>
</dbReference>
<dbReference type="PANTHER" id="PTHR15337">
    <property type="entry name" value="ANTERIOR GRADIENT PROTEIN-RELATED"/>
    <property type="match status" value="1"/>
</dbReference>
<dbReference type="Proteomes" id="UP000248840">
    <property type="component" value="Unassembled WGS sequence"/>
</dbReference>
<proteinExistence type="predicted"/>
<dbReference type="EMBL" id="QLSZ01000002">
    <property type="protein sequence ID" value="RAR74112.1"/>
    <property type="molecule type" value="Genomic_DNA"/>
</dbReference>
<dbReference type="Pfam" id="PF13899">
    <property type="entry name" value="Thioredoxin_7"/>
    <property type="match status" value="1"/>
</dbReference>
<feature type="signal peptide" evidence="2">
    <location>
        <begin position="1"/>
        <end position="19"/>
    </location>
</feature>
<dbReference type="InterPro" id="IPR013766">
    <property type="entry name" value="Thioredoxin_domain"/>
</dbReference>
<dbReference type="OrthoDB" id="981626at2"/>
<evidence type="ECO:0000256" key="1">
    <source>
        <dbReference type="ARBA" id="ARBA00022729"/>
    </source>
</evidence>
<protein>
    <submittedName>
        <fullName evidence="4">Thioredoxin-like protein</fullName>
    </submittedName>
</protein>
<reference evidence="4 5" key="1">
    <citation type="submission" date="2018-06" db="EMBL/GenBank/DDBJ databases">
        <title>Genomic Encyclopedia of Archaeal and Bacterial Type Strains, Phase II (KMG-II): from individual species to whole genera.</title>
        <authorList>
            <person name="Goeker M."/>
        </authorList>
    </citation>
    <scope>NUCLEOTIDE SEQUENCE [LARGE SCALE GENOMIC DNA]</scope>
    <source>
        <strain evidence="4 5">DSM 25663</strain>
    </source>
</reference>
<evidence type="ECO:0000256" key="2">
    <source>
        <dbReference type="SAM" id="SignalP"/>
    </source>
</evidence>
<evidence type="ECO:0000313" key="5">
    <source>
        <dbReference type="Proteomes" id="UP000248840"/>
    </source>
</evidence>
<keyword evidence="5" id="KW-1185">Reference proteome</keyword>
<dbReference type="SUPFAM" id="SSF52833">
    <property type="entry name" value="Thioredoxin-like"/>
    <property type="match status" value="1"/>
</dbReference>
<sequence>MKKIFIVMLFVAVSASSYAQEGLTWYNDMTKAVAISQKEQKPMFLFFTGSDWCGWCMRLQNEVFKTPEFISWAKEHVVLVELDYPRRTEQPEQIKMQNAQMQQMFQVQGYPTVWFVKPTVKEDGKINLEQLGSTGYVAGGPSKWLEGANQIIAKYIPLEEPPIVKETPIKKTSAKKSAKKK</sequence>